<sequence>MIKIKNFKENIDWDDYDNIRKWIQAYQRESDKISIKKVLRYANNDEFRDKNKKYVLYRGIYLRDEEGYIDSYDLKQIKKDKIFFPERLQISWTFNKNQAYGFAIGNKTWLDSKRELTSQARFYKHYGIILKQDFSLNEIIFDFNYIDKNNEYLKNIIDFPMEEEVIINPFKYKFFKIIELLE</sequence>
<organism evidence="1">
    <name type="scientific">marine sediment metagenome</name>
    <dbReference type="NCBI Taxonomy" id="412755"/>
    <lineage>
        <taxon>unclassified sequences</taxon>
        <taxon>metagenomes</taxon>
        <taxon>ecological metagenomes</taxon>
    </lineage>
</organism>
<accession>A0A0F9LGJ7</accession>
<dbReference type="EMBL" id="LAZR01006189">
    <property type="protein sequence ID" value="KKM94049.1"/>
    <property type="molecule type" value="Genomic_DNA"/>
</dbReference>
<proteinExistence type="predicted"/>
<reference evidence="1" key="1">
    <citation type="journal article" date="2015" name="Nature">
        <title>Complex archaea that bridge the gap between prokaryotes and eukaryotes.</title>
        <authorList>
            <person name="Spang A."/>
            <person name="Saw J.H."/>
            <person name="Jorgensen S.L."/>
            <person name="Zaremba-Niedzwiedzka K."/>
            <person name="Martijn J."/>
            <person name="Lind A.E."/>
            <person name="van Eijk R."/>
            <person name="Schleper C."/>
            <person name="Guy L."/>
            <person name="Ettema T.J."/>
        </authorList>
    </citation>
    <scope>NUCLEOTIDE SEQUENCE</scope>
</reference>
<evidence type="ECO:0000313" key="1">
    <source>
        <dbReference type="EMBL" id="KKM94049.1"/>
    </source>
</evidence>
<gene>
    <name evidence="1" type="ORF">LCGC14_1202290</name>
</gene>
<comment type="caution">
    <text evidence="1">The sequence shown here is derived from an EMBL/GenBank/DDBJ whole genome shotgun (WGS) entry which is preliminary data.</text>
</comment>
<name>A0A0F9LGJ7_9ZZZZ</name>
<dbReference type="AlphaFoldDB" id="A0A0F9LGJ7"/>
<protein>
    <submittedName>
        <fullName evidence="1">Uncharacterized protein</fullName>
    </submittedName>
</protein>